<evidence type="ECO:0000256" key="4">
    <source>
        <dbReference type="ARBA" id="ARBA00023235"/>
    </source>
</evidence>
<dbReference type="GO" id="GO:0016993">
    <property type="term" value="F:precorrin-8X methylmutase activity"/>
    <property type="evidence" value="ECO:0007669"/>
    <property type="project" value="InterPro"/>
</dbReference>
<comment type="similarity">
    <text evidence="2">Belongs to the CobH/CbiC family.</text>
</comment>
<feature type="domain" description="Cobalamin biosynthesis precorrin-8X methylmutase CobH/CbiC" evidence="5">
    <location>
        <begin position="10"/>
        <end position="207"/>
    </location>
</feature>
<accession>A0A1Y0IBH0</accession>
<evidence type="ECO:0000256" key="1">
    <source>
        <dbReference type="ARBA" id="ARBA00004953"/>
    </source>
</evidence>
<sequence>MYDYIKDPLEIEVESFRLIRELTALDQYDEAQQQLVMRLVHTCGDPAVVDDLVMSANAVAVGQQCAADQAHSAVICDVEMVRHGITRRYQEEPPKCFLIDDQTTALAQSRGETRSMAAVELWRPYLANSVVIIGNAPTALFRLLEILHSESVRPALIIGMPVGFVGAAESKEALIDFANTHQQPFMTLRGRRGGSALASSAWNALLRLSRGIRF</sequence>
<dbReference type="UniPathway" id="UPA00148"/>
<evidence type="ECO:0000313" key="7">
    <source>
        <dbReference type="Proteomes" id="UP000196027"/>
    </source>
</evidence>
<dbReference type="PANTHER" id="PTHR43588">
    <property type="entry name" value="COBALT-PRECORRIN-8 METHYLMUTASE"/>
    <property type="match status" value="1"/>
</dbReference>
<keyword evidence="7" id="KW-1185">Reference proteome</keyword>
<comment type="pathway">
    <text evidence="1">Cofactor biosynthesis; adenosylcobalamin biosynthesis.</text>
</comment>
<evidence type="ECO:0000256" key="3">
    <source>
        <dbReference type="ARBA" id="ARBA00022573"/>
    </source>
</evidence>
<dbReference type="EMBL" id="CP021425">
    <property type="protein sequence ID" value="ARU56805.1"/>
    <property type="molecule type" value="Genomic_DNA"/>
</dbReference>
<dbReference type="Pfam" id="PF02570">
    <property type="entry name" value="CbiC"/>
    <property type="match status" value="1"/>
</dbReference>
<dbReference type="Gene3D" id="3.40.50.10230">
    <property type="entry name" value="Cobalamin biosynthesis CobH/CbiC, precorrin-8X methylmutase"/>
    <property type="match status" value="1"/>
</dbReference>
<protein>
    <submittedName>
        <fullName evidence="6">Precorrin isomerase</fullName>
    </submittedName>
</protein>
<dbReference type="InterPro" id="IPR003722">
    <property type="entry name" value="Cbl_synth_CobH/CbiC"/>
</dbReference>
<dbReference type="GO" id="GO:0009236">
    <property type="term" value="P:cobalamin biosynthetic process"/>
    <property type="evidence" value="ECO:0007669"/>
    <property type="project" value="UniProtKB-UniPathway"/>
</dbReference>
<dbReference type="RefSeq" id="WP_087461765.1">
    <property type="nucleotide sequence ID" value="NZ_CP021425.1"/>
</dbReference>
<evidence type="ECO:0000256" key="2">
    <source>
        <dbReference type="ARBA" id="ARBA00009774"/>
    </source>
</evidence>
<dbReference type="OrthoDB" id="9780708at2"/>
<dbReference type="Proteomes" id="UP000196027">
    <property type="component" value="Chromosome"/>
</dbReference>
<gene>
    <name evidence="6" type="ORF">OLMES_2755</name>
</gene>
<dbReference type="AlphaFoldDB" id="A0A1Y0IBH0"/>
<name>A0A1Y0IBH0_9GAMM</name>
<evidence type="ECO:0000259" key="5">
    <source>
        <dbReference type="Pfam" id="PF02570"/>
    </source>
</evidence>
<keyword evidence="3" id="KW-0169">Cobalamin biosynthesis</keyword>
<dbReference type="InterPro" id="IPR036588">
    <property type="entry name" value="CobH/CbiC_sf"/>
</dbReference>
<evidence type="ECO:0000313" key="6">
    <source>
        <dbReference type="EMBL" id="ARU56805.1"/>
    </source>
</evidence>
<keyword evidence="4 6" id="KW-0413">Isomerase</keyword>
<reference evidence="6 7" key="1">
    <citation type="submission" date="2017-05" db="EMBL/GenBank/DDBJ databases">
        <title>Genomic insights into alkan degradation activity of Oleiphilus messinensis.</title>
        <authorList>
            <person name="Kozyavkin S.A."/>
            <person name="Slesarev A.I."/>
            <person name="Golyshin P.N."/>
            <person name="Korzhenkov A."/>
            <person name="Golyshina O.N."/>
            <person name="Toshchakov S.V."/>
        </authorList>
    </citation>
    <scope>NUCLEOTIDE SEQUENCE [LARGE SCALE GENOMIC DNA]</scope>
    <source>
        <strain evidence="6 7">ME102</strain>
    </source>
</reference>
<dbReference type="PANTHER" id="PTHR43588:SF1">
    <property type="entry name" value="COBALT-PRECORRIN-8 METHYLMUTASE"/>
    <property type="match status" value="1"/>
</dbReference>
<dbReference type="SUPFAM" id="SSF63965">
    <property type="entry name" value="Precorrin-8X methylmutase CbiC/CobH"/>
    <property type="match status" value="1"/>
</dbReference>
<dbReference type="KEGG" id="ome:OLMES_2755"/>
<proteinExistence type="inferred from homology"/>
<organism evidence="6 7">
    <name type="scientific">Oleiphilus messinensis</name>
    <dbReference type="NCBI Taxonomy" id="141451"/>
    <lineage>
        <taxon>Bacteria</taxon>
        <taxon>Pseudomonadati</taxon>
        <taxon>Pseudomonadota</taxon>
        <taxon>Gammaproteobacteria</taxon>
        <taxon>Oceanospirillales</taxon>
        <taxon>Oleiphilaceae</taxon>
        <taxon>Oleiphilus</taxon>
    </lineage>
</organism>